<dbReference type="EMBL" id="SMBT01000017">
    <property type="protein sequence ID" value="TCU82063.1"/>
    <property type="molecule type" value="Genomic_DNA"/>
</dbReference>
<dbReference type="PRINTS" id="PR00469">
    <property type="entry name" value="PNDRDTASEII"/>
</dbReference>
<evidence type="ECO:0000256" key="4">
    <source>
        <dbReference type="ARBA" id="ARBA00022630"/>
    </source>
</evidence>
<reference evidence="13 15" key="2">
    <citation type="submission" date="2019-03" db="EMBL/GenBank/DDBJ databases">
        <title>Genomic Encyclopedia of Type Strains, Phase IV (KMG-IV): sequencing the most valuable type-strain genomes for metagenomic binning, comparative biology and taxonomic classification.</title>
        <authorList>
            <person name="Goeker M."/>
        </authorList>
    </citation>
    <scope>NUCLEOTIDE SEQUENCE [LARGE SCALE GENOMIC DNA]</scope>
    <source>
        <strain evidence="13 15">DSM 3764</strain>
    </source>
</reference>
<keyword evidence="7 12" id="KW-0560">Oxidoreductase</keyword>
<comment type="similarity">
    <text evidence="3">In the N-terminal section; belongs to the NADH:flavin oxidoreductase/NADH oxidase family.</text>
</comment>
<dbReference type="GO" id="GO:0010181">
    <property type="term" value="F:FMN binding"/>
    <property type="evidence" value="ECO:0007669"/>
    <property type="project" value="InterPro"/>
</dbReference>
<dbReference type="PANTHER" id="PTHR42917:SF2">
    <property type="entry name" value="2,4-DIENOYL-COA REDUCTASE [(2E)-ENOYL-COA-PRODUCING]"/>
    <property type="match status" value="1"/>
</dbReference>
<dbReference type="EC" id="1.3.1.34" evidence="12"/>
<dbReference type="Gene3D" id="3.50.50.60">
    <property type="entry name" value="FAD/NAD(P)-binding domain"/>
    <property type="match status" value="1"/>
</dbReference>
<dbReference type="GO" id="GO:0046872">
    <property type="term" value="F:metal ion binding"/>
    <property type="evidence" value="ECO:0007669"/>
    <property type="project" value="UniProtKB-KW"/>
</dbReference>
<evidence type="ECO:0000259" key="10">
    <source>
        <dbReference type="Pfam" id="PF00724"/>
    </source>
</evidence>
<dbReference type="FunFam" id="3.20.20.70:FF:000082">
    <property type="entry name" value="NADPH-dependent 2,4-dienoyl-CoA reductase"/>
    <property type="match status" value="1"/>
</dbReference>
<keyword evidence="6" id="KW-0479">Metal-binding</keyword>
<evidence type="ECO:0000313" key="13">
    <source>
        <dbReference type="EMBL" id="TCU82063.1"/>
    </source>
</evidence>
<evidence type="ECO:0000256" key="5">
    <source>
        <dbReference type="ARBA" id="ARBA00022643"/>
    </source>
</evidence>
<dbReference type="GO" id="GO:0051536">
    <property type="term" value="F:iron-sulfur cluster binding"/>
    <property type="evidence" value="ECO:0007669"/>
    <property type="project" value="UniProtKB-KW"/>
</dbReference>
<proteinExistence type="inferred from homology"/>
<dbReference type="Proteomes" id="UP000295794">
    <property type="component" value="Unassembled WGS sequence"/>
</dbReference>
<comment type="cofactor">
    <cofactor evidence="1">
        <name>FMN</name>
        <dbReference type="ChEBI" id="CHEBI:58210"/>
    </cofactor>
</comment>
<dbReference type="GO" id="GO:0008670">
    <property type="term" value="F:2,4-dienoyl-CoA reductase (NADPH) activity"/>
    <property type="evidence" value="ECO:0007669"/>
    <property type="project" value="UniProtKB-EC"/>
</dbReference>
<accession>A0A377SV33</accession>
<evidence type="ECO:0000256" key="8">
    <source>
        <dbReference type="ARBA" id="ARBA00023004"/>
    </source>
</evidence>
<dbReference type="Gene3D" id="3.20.20.70">
    <property type="entry name" value="Aldolase class I"/>
    <property type="match status" value="1"/>
</dbReference>
<reference evidence="12 14" key="1">
    <citation type="submission" date="2018-06" db="EMBL/GenBank/DDBJ databases">
        <authorList>
            <consortium name="Pathogen Informatics"/>
            <person name="Doyle S."/>
        </authorList>
    </citation>
    <scope>NUCLEOTIDE SEQUENCE [LARGE SCALE GENOMIC DNA]</scope>
    <source>
        <strain evidence="12 14">NCTC11159</strain>
    </source>
</reference>
<evidence type="ECO:0000259" key="11">
    <source>
        <dbReference type="Pfam" id="PF07992"/>
    </source>
</evidence>
<comment type="cofactor">
    <cofactor evidence="2">
        <name>[4Fe-4S] cluster</name>
        <dbReference type="ChEBI" id="CHEBI:49883"/>
    </cofactor>
</comment>
<dbReference type="InterPro" id="IPR023753">
    <property type="entry name" value="FAD/NAD-binding_dom"/>
</dbReference>
<keyword evidence="8" id="KW-0408">Iron</keyword>
<evidence type="ECO:0000256" key="7">
    <source>
        <dbReference type="ARBA" id="ARBA00023002"/>
    </source>
</evidence>
<feature type="domain" description="NADH:flavin oxidoreductase/NADH oxidase N-terminal" evidence="10">
    <location>
        <begin position="7"/>
        <end position="327"/>
    </location>
</feature>
<gene>
    <name evidence="12" type="primary">fadH</name>
    <name evidence="13" type="ORF">EV682_11744</name>
    <name evidence="12" type="ORF">NCTC11159_03389</name>
</gene>
<evidence type="ECO:0000256" key="1">
    <source>
        <dbReference type="ARBA" id="ARBA00001917"/>
    </source>
</evidence>
<feature type="domain" description="FAD/NAD(P)-binding" evidence="11">
    <location>
        <begin position="378"/>
        <end position="644"/>
    </location>
</feature>
<evidence type="ECO:0000313" key="14">
    <source>
        <dbReference type="Proteomes" id="UP000255108"/>
    </source>
</evidence>
<keyword evidence="4" id="KW-0285">Flavoprotein</keyword>
<dbReference type="SUPFAM" id="SSF51395">
    <property type="entry name" value="FMN-linked oxidoreductases"/>
    <property type="match status" value="1"/>
</dbReference>
<dbReference type="Pfam" id="PF00724">
    <property type="entry name" value="Oxidored_FMN"/>
    <property type="match status" value="1"/>
</dbReference>
<dbReference type="InterPro" id="IPR051793">
    <property type="entry name" value="NADH:flavin_oxidoreductase"/>
</dbReference>
<sequence>MPTFTQLLSPLDLGFTTLKNRVLMGSMHTGLEEAPDGPERMAAFYAERAKGGVGLIVTGGIAPNAAGRIYEDAAMLADESDIPRHLPITQAVHDAGGKICLQILHAGRYAYHTASVAPSAIASPITPFTPHALSVEEIASTIADFAKTAKLAQSAGYDGVEIMGSEGYLINQFLCSHVNQRDDEWGGDASRRQRIAVEISKAVRAAVGPNFIVIFRLSLLDLVQDGGTLPEAIILAQALEAAGVSLINTGIGWHEARIPTIAAAVPRGGFSWVTRKLKDHVSIPLIAVNRINTPEIAEHILASGDADMVSLARPLLADPDFVNKAAAKNSHLINTCIACNQACLDHVFEGKAASCLVNPRACRETEFPQTAKTQQAKRIAVIGAGPAGLSCATAAASRGHKVTLFEASDAIGGQFGIAQRIPGKEEFTETLRYYRNQLDYLGVNVKLNHVAKALELAGEFDEIVIASGVKPRVPNIDGITHPSVVSYPALLRGEVKPGKKIAIIGAGGIGVDTAVFLSETHSELSPTDNFIRDWGIDASMKSAGSLAKPAMQPSGREIWLLKRSKGKPGSGPGKTTGWIHRATLQLRGVNLLGSVEYLKIDDAGLHIKQNNEEICLEVDQIVLCAGQESVTTLWDELSASGAPVHRIGGALLAGEVDAKRAIAEGFNLAMGF</sequence>
<keyword evidence="9" id="KW-0411">Iron-sulfur</keyword>
<dbReference type="Pfam" id="PF07992">
    <property type="entry name" value="Pyr_redox_2"/>
    <property type="match status" value="1"/>
</dbReference>
<dbReference type="Gene3D" id="3.40.50.720">
    <property type="entry name" value="NAD(P)-binding Rossmann-like Domain"/>
    <property type="match status" value="1"/>
</dbReference>
<name>A0A377SV33_9NEIS</name>
<dbReference type="EMBL" id="UGHR01000003">
    <property type="protein sequence ID" value="STR44843.1"/>
    <property type="molecule type" value="Genomic_DNA"/>
</dbReference>
<evidence type="ECO:0000256" key="2">
    <source>
        <dbReference type="ARBA" id="ARBA00001966"/>
    </source>
</evidence>
<dbReference type="Proteomes" id="UP000255108">
    <property type="component" value="Unassembled WGS sequence"/>
</dbReference>
<dbReference type="RefSeq" id="WP_115228596.1">
    <property type="nucleotide sequence ID" value="NZ_CAWOLO010000017.1"/>
</dbReference>
<evidence type="ECO:0000313" key="12">
    <source>
        <dbReference type="EMBL" id="STR44843.1"/>
    </source>
</evidence>
<evidence type="ECO:0000313" key="15">
    <source>
        <dbReference type="Proteomes" id="UP000295794"/>
    </source>
</evidence>
<protein>
    <submittedName>
        <fullName evidence="12 13">2,4-dienoyl-CoA reductase</fullName>
        <ecNumber evidence="12">1.3.1.34</ecNumber>
    </submittedName>
</protein>
<evidence type="ECO:0000256" key="3">
    <source>
        <dbReference type="ARBA" id="ARBA00011048"/>
    </source>
</evidence>
<dbReference type="CDD" id="cd02930">
    <property type="entry name" value="DCR_FMN"/>
    <property type="match status" value="1"/>
</dbReference>
<dbReference type="AlphaFoldDB" id="A0A377SV33"/>
<dbReference type="PRINTS" id="PR00368">
    <property type="entry name" value="FADPNR"/>
</dbReference>
<keyword evidence="5" id="KW-0288">FMN</keyword>
<organism evidence="12 14">
    <name type="scientific">Iodobacter fluviatilis</name>
    <dbReference type="NCBI Taxonomy" id="537"/>
    <lineage>
        <taxon>Bacteria</taxon>
        <taxon>Pseudomonadati</taxon>
        <taxon>Pseudomonadota</taxon>
        <taxon>Betaproteobacteria</taxon>
        <taxon>Neisseriales</taxon>
        <taxon>Chitinibacteraceae</taxon>
        <taxon>Iodobacter</taxon>
    </lineage>
</organism>
<dbReference type="OrthoDB" id="8985337at2"/>
<dbReference type="InterPro" id="IPR036188">
    <property type="entry name" value="FAD/NAD-bd_sf"/>
</dbReference>
<dbReference type="InterPro" id="IPR013785">
    <property type="entry name" value="Aldolase_TIM"/>
</dbReference>
<evidence type="ECO:0000256" key="6">
    <source>
        <dbReference type="ARBA" id="ARBA00022723"/>
    </source>
</evidence>
<evidence type="ECO:0000256" key="9">
    <source>
        <dbReference type="ARBA" id="ARBA00023014"/>
    </source>
</evidence>
<dbReference type="SUPFAM" id="SSF51905">
    <property type="entry name" value="FAD/NAD(P)-binding domain"/>
    <property type="match status" value="1"/>
</dbReference>
<keyword evidence="15" id="KW-1185">Reference proteome</keyword>
<dbReference type="GO" id="GO:0033543">
    <property type="term" value="P:fatty acid beta-oxidation, unsaturated, even number, reductase/isomerase pathway"/>
    <property type="evidence" value="ECO:0007669"/>
    <property type="project" value="TreeGrafter"/>
</dbReference>
<dbReference type="PANTHER" id="PTHR42917">
    <property type="entry name" value="2,4-DIENOYL-COA REDUCTASE"/>
    <property type="match status" value="1"/>
</dbReference>
<dbReference type="InterPro" id="IPR001155">
    <property type="entry name" value="OxRdtase_FMN_N"/>
</dbReference>
<dbReference type="SUPFAM" id="SSF51971">
    <property type="entry name" value="Nucleotide-binding domain"/>
    <property type="match status" value="1"/>
</dbReference>